<dbReference type="AlphaFoldDB" id="A0A9Q9B5Q7"/>
<dbReference type="PANTHER" id="PTHR24148">
    <property type="entry name" value="ANKYRIN REPEAT DOMAIN-CONTAINING PROTEIN 39 HOMOLOG-RELATED"/>
    <property type="match status" value="1"/>
</dbReference>
<evidence type="ECO:0000313" key="3">
    <source>
        <dbReference type="Proteomes" id="UP001056384"/>
    </source>
</evidence>
<dbReference type="Pfam" id="PF06985">
    <property type="entry name" value="HET"/>
    <property type="match status" value="1"/>
</dbReference>
<organism evidence="2 3">
    <name type="scientific">Septoria linicola</name>
    <dbReference type="NCBI Taxonomy" id="215465"/>
    <lineage>
        <taxon>Eukaryota</taxon>
        <taxon>Fungi</taxon>
        <taxon>Dikarya</taxon>
        <taxon>Ascomycota</taxon>
        <taxon>Pezizomycotina</taxon>
        <taxon>Dothideomycetes</taxon>
        <taxon>Dothideomycetidae</taxon>
        <taxon>Mycosphaerellales</taxon>
        <taxon>Mycosphaerellaceae</taxon>
        <taxon>Septoria</taxon>
    </lineage>
</organism>
<evidence type="ECO:0000259" key="1">
    <source>
        <dbReference type="Pfam" id="PF06985"/>
    </source>
</evidence>
<keyword evidence="3" id="KW-1185">Reference proteome</keyword>
<reference evidence="2" key="1">
    <citation type="submission" date="2022-06" db="EMBL/GenBank/DDBJ databases">
        <title>Complete genome sequences of two strains of the flax pathogen Septoria linicola.</title>
        <authorList>
            <person name="Lapalu N."/>
            <person name="Simon A."/>
            <person name="Demenou B."/>
            <person name="Paumier D."/>
            <person name="Guillot M.-P."/>
            <person name="Gout L."/>
            <person name="Valade R."/>
        </authorList>
    </citation>
    <scope>NUCLEOTIDE SEQUENCE</scope>
    <source>
        <strain evidence="2">SE15195</strain>
    </source>
</reference>
<feature type="domain" description="Heterokaryon incompatibility" evidence="1">
    <location>
        <begin position="46"/>
        <end position="208"/>
    </location>
</feature>
<dbReference type="Pfam" id="PF26639">
    <property type="entry name" value="Het-6_barrel"/>
    <property type="match status" value="1"/>
</dbReference>
<proteinExistence type="predicted"/>
<dbReference type="EMBL" id="CP099427">
    <property type="protein sequence ID" value="USW57973.1"/>
    <property type="molecule type" value="Genomic_DNA"/>
</dbReference>
<dbReference type="PANTHER" id="PTHR24148:SF64">
    <property type="entry name" value="HETEROKARYON INCOMPATIBILITY DOMAIN-CONTAINING PROTEIN"/>
    <property type="match status" value="1"/>
</dbReference>
<protein>
    <submittedName>
        <fullName evidence="2">Heterokaryon incompatibility</fullName>
    </submittedName>
</protein>
<dbReference type="Proteomes" id="UP001056384">
    <property type="component" value="Chromosome 10"/>
</dbReference>
<name>A0A9Q9B5Q7_9PEZI</name>
<dbReference type="InterPro" id="IPR052895">
    <property type="entry name" value="HetReg/Transcr_Mod"/>
</dbReference>
<evidence type="ECO:0000313" key="2">
    <source>
        <dbReference type="EMBL" id="USW57973.1"/>
    </source>
</evidence>
<dbReference type="InterPro" id="IPR010730">
    <property type="entry name" value="HET"/>
</dbReference>
<sequence>MDIFNRPPTQVPPIQDTAGYSYNDMKALVRCSLVHISLDSGDRVPYETVTYVWGSHADRAIIELEGIRVEVPSSSEAVLRRVRSPSDDRMIWIDAICINQHDLVERGQQVNMMSAIFQGGAGNLIHLGDSRSADVVALALGSLRLVLQDIEEEANDQQRQLCEMMYDEEGVYRALSSSKSAVPTTEDEDNILGLFSLAWFRRLWVLQEAALSVRNTCMGHDSEFELRDVLRVAAWIGLRGQDGSARSLTESPGRASAAQMFDIVDRDDGFYVRGRDTASLSLVDALDIGRQLETTQPQDNIFALRGLLADSIARYPHLARLVMADYTKLLWQVMCDATRFAICESGDLYPLQFISHRHNSEVEHDMPSWAIRAERPFDVTQDPRALFGHFQASGSRGIDPLELSDTRYSRVLRLSGVVVDRITNVGQPIGSALWDIARDLEDALEATKVQFANTDPLLLTDALLAGANVKLEHGLDFSKVLTASPDAPSTLFRSTLRKASRCRRLFSTATGKIGIGPRSLQPGDMIVILFGGKVPFCLREAQNDYLFLGQAYVKDIMGGEAVSKDTVPRTFDVI</sequence>
<gene>
    <name evidence="2" type="ORF">Slin15195_G112920</name>
</gene>
<accession>A0A9Q9B5Q7</accession>